<dbReference type="GO" id="GO:0005506">
    <property type="term" value="F:iron ion binding"/>
    <property type="evidence" value="ECO:0007669"/>
    <property type="project" value="InterPro"/>
</dbReference>
<evidence type="ECO:0000256" key="13">
    <source>
        <dbReference type="PIRSR" id="PIRSR602401-1"/>
    </source>
</evidence>
<evidence type="ECO:0000256" key="10">
    <source>
        <dbReference type="ARBA" id="ARBA00023004"/>
    </source>
</evidence>
<evidence type="ECO:0008006" key="17">
    <source>
        <dbReference type="Google" id="ProtNLM"/>
    </source>
</evidence>
<name>A0A9D4PJI8_RHISA</name>
<feature type="binding site" description="axial binding residue" evidence="13">
    <location>
        <position position="397"/>
    </location>
    <ligand>
        <name>heme</name>
        <dbReference type="ChEBI" id="CHEBI:30413"/>
    </ligand>
    <ligandPart>
        <name>Fe</name>
        <dbReference type="ChEBI" id="CHEBI:18248"/>
    </ligandPart>
</feature>
<evidence type="ECO:0000256" key="6">
    <source>
        <dbReference type="ARBA" id="ARBA00022723"/>
    </source>
</evidence>
<dbReference type="Proteomes" id="UP000821837">
    <property type="component" value="Unassembled WGS sequence"/>
</dbReference>
<evidence type="ECO:0000256" key="4">
    <source>
        <dbReference type="ARBA" id="ARBA00010617"/>
    </source>
</evidence>
<evidence type="ECO:0000313" key="16">
    <source>
        <dbReference type="Proteomes" id="UP000821837"/>
    </source>
</evidence>
<dbReference type="GO" id="GO:0020037">
    <property type="term" value="F:heme binding"/>
    <property type="evidence" value="ECO:0007669"/>
    <property type="project" value="InterPro"/>
</dbReference>
<keyword evidence="8" id="KW-0492">Microsome</keyword>
<keyword evidence="7" id="KW-0256">Endoplasmic reticulum</keyword>
<dbReference type="PANTHER" id="PTHR24292">
    <property type="entry name" value="CYTOCHROME P450"/>
    <property type="match status" value="1"/>
</dbReference>
<keyword evidence="5 13" id="KW-0349">Heme</keyword>
<evidence type="ECO:0000256" key="11">
    <source>
        <dbReference type="ARBA" id="ARBA00023033"/>
    </source>
</evidence>
<comment type="similarity">
    <text evidence="4 14">Belongs to the cytochrome P450 family.</text>
</comment>
<protein>
    <recommendedName>
        <fullName evidence="17">Cytochrome P450</fullName>
    </recommendedName>
</protein>
<dbReference type="GO" id="GO:0016705">
    <property type="term" value="F:oxidoreductase activity, acting on paired donors, with incorporation or reduction of molecular oxygen"/>
    <property type="evidence" value="ECO:0007669"/>
    <property type="project" value="InterPro"/>
</dbReference>
<dbReference type="GO" id="GO:0004497">
    <property type="term" value="F:monooxygenase activity"/>
    <property type="evidence" value="ECO:0007669"/>
    <property type="project" value="UniProtKB-KW"/>
</dbReference>
<dbReference type="EMBL" id="JABSTV010001253">
    <property type="protein sequence ID" value="KAH7943442.1"/>
    <property type="molecule type" value="Genomic_DNA"/>
</dbReference>
<evidence type="ECO:0000256" key="14">
    <source>
        <dbReference type="RuleBase" id="RU000461"/>
    </source>
</evidence>
<keyword evidence="16" id="KW-1185">Reference proteome</keyword>
<gene>
    <name evidence="15" type="ORF">HPB52_008477</name>
</gene>
<evidence type="ECO:0000256" key="1">
    <source>
        <dbReference type="ARBA" id="ARBA00001971"/>
    </source>
</evidence>
<reference evidence="15" key="2">
    <citation type="submission" date="2021-09" db="EMBL/GenBank/DDBJ databases">
        <authorList>
            <person name="Jia N."/>
            <person name="Wang J."/>
            <person name="Shi W."/>
            <person name="Du L."/>
            <person name="Sun Y."/>
            <person name="Zhan W."/>
            <person name="Jiang J."/>
            <person name="Wang Q."/>
            <person name="Zhang B."/>
            <person name="Ji P."/>
            <person name="Sakyi L.B."/>
            <person name="Cui X."/>
            <person name="Yuan T."/>
            <person name="Jiang B."/>
            <person name="Yang W."/>
            <person name="Lam T.T.-Y."/>
            <person name="Chang Q."/>
            <person name="Ding S."/>
            <person name="Wang X."/>
            <person name="Zhu J."/>
            <person name="Ruan X."/>
            <person name="Zhao L."/>
            <person name="Wei J."/>
            <person name="Que T."/>
            <person name="Du C."/>
            <person name="Cheng J."/>
            <person name="Dai P."/>
            <person name="Han X."/>
            <person name="Huang E."/>
            <person name="Gao Y."/>
            <person name="Liu J."/>
            <person name="Shao H."/>
            <person name="Ye R."/>
            <person name="Li L."/>
            <person name="Wei W."/>
            <person name="Wang X."/>
            <person name="Wang C."/>
            <person name="Huo Q."/>
            <person name="Li W."/>
            <person name="Guo W."/>
            <person name="Chen H."/>
            <person name="Chen S."/>
            <person name="Zhou L."/>
            <person name="Zhou L."/>
            <person name="Ni X."/>
            <person name="Tian J."/>
            <person name="Zhou Y."/>
            <person name="Sheng Y."/>
            <person name="Liu T."/>
            <person name="Pan Y."/>
            <person name="Xia L."/>
            <person name="Li J."/>
            <person name="Zhao F."/>
            <person name="Cao W."/>
        </authorList>
    </citation>
    <scope>NUCLEOTIDE SEQUENCE</scope>
    <source>
        <strain evidence="15">Rsan-2018</strain>
        <tissue evidence="15">Larvae</tissue>
    </source>
</reference>
<comment type="caution">
    <text evidence="15">The sequence shown here is derived from an EMBL/GenBank/DDBJ whole genome shotgun (WGS) entry which is preliminary data.</text>
</comment>
<evidence type="ECO:0000256" key="3">
    <source>
        <dbReference type="ARBA" id="ARBA00004406"/>
    </source>
</evidence>
<evidence type="ECO:0000256" key="7">
    <source>
        <dbReference type="ARBA" id="ARBA00022824"/>
    </source>
</evidence>
<comment type="subcellular location">
    <subcellularLocation>
        <location evidence="3">Endoplasmic reticulum membrane</location>
        <topology evidence="3">Peripheral membrane protein</topology>
    </subcellularLocation>
    <subcellularLocation>
        <location evidence="2">Microsome membrane</location>
        <topology evidence="2">Peripheral membrane protein</topology>
    </subcellularLocation>
</comment>
<evidence type="ECO:0000256" key="5">
    <source>
        <dbReference type="ARBA" id="ARBA00022617"/>
    </source>
</evidence>
<dbReference type="InterPro" id="IPR001128">
    <property type="entry name" value="Cyt_P450"/>
</dbReference>
<dbReference type="Pfam" id="PF00067">
    <property type="entry name" value="p450"/>
    <property type="match status" value="1"/>
</dbReference>
<evidence type="ECO:0000256" key="8">
    <source>
        <dbReference type="ARBA" id="ARBA00022848"/>
    </source>
</evidence>
<dbReference type="InterPro" id="IPR050476">
    <property type="entry name" value="Insect_CytP450_Detox"/>
</dbReference>
<proteinExistence type="inferred from homology"/>
<comment type="cofactor">
    <cofactor evidence="1 13">
        <name>heme</name>
        <dbReference type="ChEBI" id="CHEBI:30413"/>
    </cofactor>
</comment>
<sequence length="454" mass="51439">MDEWIQKYGPLVGIYCGEVPCVLLSDLDAIKECLVKRSHEFRDRVPLLINAEPLKSSLLGIKGEEWKMVRSVLNPTFSNAKMRMISRIIDDCTNTTVQIVDQRIASSAGDVDISAMAQGLTMDTIAKSVLGWKCEYQRNPEDPFLTSLRETMIGADNPITDVTMALPAVRWFLAPILPHTHYGKMFICVTESVREVIKARRLLEDENREKESRAVDMLQLMLDARHKSNAKNDNSCSDRLSMTDQHVVSNCFIALGGGFETTSLTLALLLDELARNPEEQQKLYAELSSALPGDVTPEVLFDKLQDLKRLEMVINEGLRKYPPLVFFTARMCYPDTELAGKIIPGGTRVIVPTWNIHRNPDLWPNPDRFNPERFSEGWEKEKHPASYVPFGMGPRECIGKKFALLELKMAIFKLVRRYEFSLSPQSASALKFEVPLISINPVKNIVLHVKRRCT</sequence>
<dbReference type="GO" id="GO:0005789">
    <property type="term" value="C:endoplasmic reticulum membrane"/>
    <property type="evidence" value="ECO:0007669"/>
    <property type="project" value="UniProtKB-SubCell"/>
</dbReference>
<keyword evidence="6 13" id="KW-0479">Metal-binding</keyword>
<dbReference type="PANTHER" id="PTHR24292:SF102">
    <property type="entry name" value="CYTOCHROME P450 FAMILY-RELATED"/>
    <property type="match status" value="1"/>
</dbReference>
<dbReference type="CDD" id="cd11055">
    <property type="entry name" value="CYP3A-like"/>
    <property type="match status" value="1"/>
</dbReference>
<dbReference type="FunFam" id="1.10.630.10:FF:000182">
    <property type="entry name" value="Cytochrome P450 3A4"/>
    <property type="match status" value="1"/>
</dbReference>
<dbReference type="Gene3D" id="1.10.630.10">
    <property type="entry name" value="Cytochrome P450"/>
    <property type="match status" value="1"/>
</dbReference>
<evidence type="ECO:0000256" key="9">
    <source>
        <dbReference type="ARBA" id="ARBA00023002"/>
    </source>
</evidence>
<dbReference type="VEuPathDB" id="VectorBase:RSAN_044562"/>
<keyword evidence="11 14" id="KW-0503">Monooxygenase</keyword>
<evidence type="ECO:0000313" key="15">
    <source>
        <dbReference type="EMBL" id="KAH7943442.1"/>
    </source>
</evidence>
<evidence type="ECO:0000256" key="12">
    <source>
        <dbReference type="ARBA" id="ARBA00023136"/>
    </source>
</evidence>
<keyword evidence="10 13" id="KW-0408">Iron</keyword>
<dbReference type="PRINTS" id="PR00385">
    <property type="entry name" value="P450"/>
</dbReference>
<dbReference type="SUPFAM" id="SSF48264">
    <property type="entry name" value="Cytochrome P450"/>
    <property type="match status" value="1"/>
</dbReference>
<organism evidence="15 16">
    <name type="scientific">Rhipicephalus sanguineus</name>
    <name type="common">Brown dog tick</name>
    <name type="synonym">Ixodes sanguineus</name>
    <dbReference type="NCBI Taxonomy" id="34632"/>
    <lineage>
        <taxon>Eukaryota</taxon>
        <taxon>Metazoa</taxon>
        <taxon>Ecdysozoa</taxon>
        <taxon>Arthropoda</taxon>
        <taxon>Chelicerata</taxon>
        <taxon>Arachnida</taxon>
        <taxon>Acari</taxon>
        <taxon>Parasitiformes</taxon>
        <taxon>Ixodida</taxon>
        <taxon>Ixodoidea</taxon>
        <taxon>Ixodidae</taxon>
        <taxon>Rhipicephalinae</taxon>
        <taxon>Rhipicephalus</taxon>
        <taxon>Rhipicephalus</taxon>
    </lineage>
</organism>
<dbReference type="PRINTS" id="PR00463">
    <property type="entry name" value="EP450I"/>
</dbReference>
<dbReference type="AlphaFoldDB" id="A0A9D4PJI8"/>
<reference evidence="15" key="1">
    <citation type="journal article" date="2020" name="Cell">
        <title>Large-Scale Comparative Analyses of Tick Genomes Elucidate Their Genetic Diversity and Vector Capacities.</title>
        <authorList>
            <consortium name="Tick Genome and Microbiome Consortium (TIGMIC)"/>
            <person name="Jia N."/>
            <person name="Wang J."/>
            <person name="Shi W."/>
            <person name="Du L."/>
            <person name="Sun Y."/>
            <person name="Zhan W."/>
            <person name="Jiang J.F."/>
            <person name="Wang Q."/>
            <person name="Zhang B."/>
            <person name="Ji P."/>
            <person name="Bell-Sakyi L."/>
            <person name="Cui X.M."/>
            <person name="Yuan T.T."/>
            <person name="Jiang B.G."/>
            <person name="Yang W.F."/>
            <person name="Lam T.T."/>
            <person name="Chang Q.C."/>
            <person name="Ding S.J."/>
            <person name="Wang X.J."/>
            <person name="Zhu J.G."/>
            <person name="Ruan X.D."/>
            <person name="Zhao L."/>
            <person name="Wei J.T."/>
            <person name="Ye R.Z."/>
            <person name="Que T.C."/>
            <person name="Du C.H."/>
            <person name="Zhou Y.H."/>
            <person name="Cheng J.X."/>
            <person name="Dai P.F."/>
            <person name="Guo W.B."/>
            <person name="Han X.H."/>
            <person name="Huang E.J."/>
            <person name="Li L.F."/>
            <person name="Wei W."/>
            <person name="Gao Y.C."/>
            <person name="Liu J.Z."/>
            <person name="Shao H.Z."/>
            <person name="Wang X."/>
            <person name="Wang C.C."/>
            <person name="Yang T.C."/>
            <person name="Huo Q.B."/>
            <person name="Li W."/>
            <person name="Chen H.Y."/>
            <person name="Chen S.E."/>
            <person name="Zhou L.G."/>
            <person name="Ni X.B."/>
            <person name="Tian J.H."/>
            <person name="Sheng Y."/>
            <person name="Liu T."/>
            <person name="Pan Y.S."/>
            <person name="Xia L.Y."/>
            <person name="Li J."/>
            <person name="Zhao F."/>
            <person name="Cao W.C."/>
        </authorList>
    </citation>
    <scope>NUCLEOTIDE SEQUENCE</scope>
    <source>
        <strain evidence="15">Rsan-2018</strain>
    </source>
</reference>
<dbReference type="InterPro" id="IPR017972">
    <property type="entry name" value="Cyt_P450_CS"/>
</dbReference>
<keyword evidence="12" id="KW-0472">Membrane</keyword>
<dbReference type="InterPro" id="IPR036396">
    <property type="entry name" value="Cyt_P450_sf"/>
</dbReference>
<dbReference type="PROSITE" id="PS00086">
    <property type="entry name" value="CYTOCHROME_P450"/>
    <property type="match status" value="1"/>
</dbReference>
<evidence type="ECO:0000256" key="2">
    <source>
        <dbReference type="ARBA" id="ARBA00004174"/>
    </source>
</evidence>
<dbReference type="InterPro" id="IPR002401">
    <property type="entry name" value="Cyt_P450_E_grp-I"/>
</dbReference>
<keyword evidence="9 14" id="KW-0560">Oxidoreductase</keyword>
<accession>A0A9D4PJI8</accession>